<feature type="domain" description="Phosphatidylinositol transfer protein N-terminal" evidence="1">
    <location>
        <begin position="16"/>
        <end position="57"/>
    </location>
</feature>
<dbReference type="OrthoDB" id="18453at2759"/>
<dbReference type="STRING" id="407821.A0A087T3Q4"/>
<organism evidence="2 3">
    <name type="scientific">Stegodyphus mimosarum</name>
    <name type="common">African social velvet spider</name>
    <dbReference type="NCBI Taxonomy" id="407821"/>
    <lineage>
        <taxon>Eukaryota</taxon>
        <taxon>Metazoa</taxon>
        <taxon>Ecdysozoa</taxon>
        <taxon>Arthropoda</taxon>
        <taxon>Chelicerata</taxon>
        <taxon>Arachnida</taxon>
        <taxon>Araneae</taxon>
        <taxon>Araneomorphae</taxon>
        <taxon>Entelegynae</taxon>
        <taxon>Eresoidea</taxon>
        <taxon>Eresidae</taxon>
        <taxon>Stegodyphus</taxon>
    </lineage>
</organism>
<evidence type="ECO:0000259" key="1">
    <source>
        <dbReference type="Pfam" id="PF02121"/>
    </source>
</evidence>
<name>A0A087T3Q4_STEMI</name>
<gene>
    <name evidence="2" type="ORF">X975_27083</name>
</gene>
<dbReference type="PANTHER" id="PTHR10658">
    <property type="entry name" value="PHOSPHATIDYLINOSITOL TRANSFER PROTEIN"/>
    <property type="match status" value="1"/>
</dbReference>
<evidence type="ECO:0000313" key="2">
    <source>
        <dbReference type="EMBL" id="KFM59743.1"/>
    </source>
</evidence>
<dbReference type="InterPro" id="IPR001666">
    <property type="entry name" value="PI_transfer"/>
</dbReference>
<dbReference type="InterPro" id="IPR055261">
    <property type="entry name" value="PI_transfer_N"/>
</dbReference>
<dbReference type="Gene3D" id="3.30.530.20">
    <property type="match status" value="1"/>
</dbReference>
<evidence type="ECO:0000313" key="3">
    <source>
        <dbReference type="Proteomes" id="UP000054359"/>
    </source>
</evidence>
<dbReference type="InterPro" id="IPR023393">
    <property type="entry name" value="START-like_dom_sf"/>
</dbReference>
<dbReference type="AlphaFoldDB" id="A0A087T3Q4"/>
<dbReference type="Proteomes" id="UP000054359">
    <property type="component" value="Unassembled WGS sequence"/>
</dbReference>
<feature type="non-terminal residue" evidence="2">
    <location>
        <position position="76"/>
    </location>
</feature>
<dbReference type="Pfam" id="PF02121">
    <property type="entry name" value="IP_trans"/>
    <property type="match status" value="1"/>
</dbReference>
<keyword evidence="3" id="KW-1185">Reference proteome</keyword>
<dbReference type="SUPFAM" id="SSF55961">
    <property type="entry name" value="Bet v1-like"/>
    <property type="match status" value="1"/>
</dbReference>
<protein>
    <submittedName>
        <fullName evidence="2">Phosphatidylinositol transfer protein beta isoform</fullName>
    </submittedName>
</protein>
<proteinExistence type="predicted"/>
<sequence>MHLHLPFKGYKKDIKERDIKNAEQKLFLKFHREVFCWIDQWYGFTMADIRRMEKETKNALQAQIAEEEIRGTLVEE</sequence>
<accession>A0A087T3Q4</accession>
<reference evidence="2 3" key="1">
    <citation type="submission" date="2013-11" db="EMBL/GenBank/DDBJ databases">
        <title>Genome sequencing of Stegodyphus mimosarum.</title>
        <authorList>
            <person name="Bechsgaard J."/>
        </authorList>
    </citation>
    <scope>NUCLEOTIDE SEQUENCE [LARGE SCALE GENOMIC DNA]</scope>
</reference>
<dbReference type="EMBL" id="KK113264">
    <property type="protein sequence ID" value="KFM59743.1"/>
    <property type="molecule type" value="Genomic_DNA"/>
</dbReference>
<dbReference type="OMA" id="YMFEEIK"/>
<dbReference type="PANTHER" id="PTHR10658:SF11">
    <property type="entry name" value="VIBRATOR, ISOFORM B"/>
    <property type="match status" value="1"/>
</dbReference>
<dbReference type="GO" id="GO:0005548">
    <property type="term" value="F:phospholipid transporter activity"/>
    <property type="evidence" value="ECO:0007669"/>
    <property type="project" value="InterPro"/>
</dbReference>